<dbReference type="InterPro" id="IPR012702">
    <property type="entry name" value="CP_lyase_PhnF"/>
</dbReference>
<dbReference type="Gene3D" id="1.10.10.10">
    <property type="entry name" value="Winged helix-like DNA-binding domain superfamily/Winged helix DNA-binding domain"/>
    <property type="match status" value="1"/>
</dbReference>
<dbReference type="InterPro" id="IPR028978">
    <property type="entry name" value="Chorismate_lyase_/UTRA_dom_sf"/>
</dbReference>
<dbReference type="RefSeq" id="WP_144305660.1">
    <property type="nucleotide sequence ID" value="NZ_CP039543.1"/>
</dbReference>
<dbReference type="GO" id="GO:0003700">
    <property type="term" value="F:DNA-binding transcription factor activity"/>
    <property type="evidence" value="ECO:0007669"/>
    <property type="project" value="InterPro"/>
</dbReference>
<keyword evidence="3" id="KW-0804">Transcription</keyword>
<dbReference type="EMBL" id="CP039543">
    <property type="protein sequence ID" value="QJT07939.1"/>
    <property type="molecule type" value="Genomic_DNA"/>
</dbReference>
<evidence type="ECO:0000313" key="6">
    <source>
        <dbReference type="EMBL" id="TVM33438.1"/>
    </source>
</evidence>
<evidence type="ECO:0000313" key="5">
    <source>
        <dbReference type="EMBL" id="QJT07939.1"/>
    </source>
</evidence>
<dbReference type="PRINTS" id="PR00035">
    <property type="entry name" value="HTHGNTR"/>
</dbReference>
<dbReference type="CDD" id="cd07377">
    <property type="entry name" value="WHTH_GntR"/>
    <property type="match status" value="1"/>
</dbReference>
<organism evidence="6 7">
    <name type="scientific">Oceanidesulfovibrio marinus</name>
    <dbReference type="NCBI Taxonomy" id="370038"/>
    <lineage>
        <taxon>Bacteria</taxon>
        <taxon>Pseudomonadati</taxon>
        <taxon>Thermodesulfobacteriota</taxon>
        <taxon>Desulfovibrionia</taxon>
        <taxon>Desulfovibrionales</taxon>
        <taxon>Desulfovibrionaceae</taxon>
        <taxon>Oceanidesulfovibrio</taxon>
    </lineage>
</organism>
<dbReference type="SUPFAM" id="SSF64288">
    <property type="entry name" value="Chorismate lyase-like"/>
    <property type="match status" value="1"/>
</dbReference>
<proteinExistence type="predicted"/>
<keyword evidence="8" id="KW-1185">Reference proteome</keyword>
<dbReference type="EMBL" id="QMIF01000007">
    <property type="protein sequence ID" value="TVM33438.1"/>
    <property type="molecule type" value="Genomic_DNA"/>
</dbReference>
<dbReference type="SMART" id="SM00866">
    <property type="entry name" value="UTRA"/>
    <property type="match status" value="1"/>
</dbReference>
<dbReference type="SUPFAM" id="SSF46785">
    <property type="entry name" value="Winged helix' DNA-binding domain"/>
    <property type="match status" value="1"/>
</dbReference>
<dbReference type="PROSITE" id="PS50949">
    <property type="entry name" value="HTH_GNTR"/>
    <property type="match status" value="1"/>
</dbReference>
<dbReference type="PANTHER" id="PTHR44846">
    <property type="entry name" value="MANNOSYL-D-GLYCERATE TRANSPORT/METABOLISM SYSTEM REPRESSOR MNGR-RELATED"/>
    <property type="match status" value="1"/>
</dbReference>
<evidence type="ECO:0000313" key="7">
    <source>
        <dbReference type="Proteomes" id="UP000434052"/>
    </source>
</evidence>
<protein>
    <submittedName>
        <fullName evidence="6">Phosphonate metabolism transcriptional regulator PhnF</fullName>
    </submittedName>
</protein>
<name>A0A6P1ZIZ9_9BACT</name>
<dbReference type="PANTHER" id="PTHR44846:SF1">
    <property type="entry name" value="MANNOSYL-D-GLYCERATE TRANSPORT_METABOLISM SYSTEM REPRESSOR MNGR-RELATED"/>
    <property type="match status" value="1"/>
</dbReference>
<dbReference type="Proteomes" id="UP000503251">
    <property type="component" value="Chromosome"/>
</dbReference>
<dbReference type="InterPro" id="IPR050679">
    <property type="entry name" value="Bact_HTH_transcr_reg"/>
</dbReference>
<keyword evidence="1" id="KW-0805">Transcription regulation</keyword>
<dbReference type="Gene3D" id="3.40.1410.10">
    <property type="entry name" value="Chorismate lyase-like"/>
    <property type="match status" value="1"/>
</dbReference>
<dbReference type="Proteomes" id="UP000434052">
    <property type="component" value="Unassembled WGS sequence"/>
</dbReference>
<reference evidence="5 8" key="2">
    <citation type="submission" date="2019-04" db="EMBL/GenBank/DDBJ databases">
        <title>Isolation and culture of sulfate reducing bacteria from the cold seep of the South China Sea.</title>
        <authorList>
            <person name="Sun C."/>
            <person name="Liu R."/>
        </authorList>
    </citation>
    <scope>NUCLEOTIDE SEQUENCE [LARGE SCALE GENOMIC DNA]</scope>
    <source>
        <strain evidence="5 8">CS1</strain>
    </source>
</reference>
<evidence type="ECO:0000259" key="4">
    <source>
        <dbReference type="PROSITE" id="PS50949"/>
    </source>
</evidence>
<dbReference type="AlphaFoldDB" id="A0A6P1ZIZ9"/>
<accession>A0A6P1ZIZ9</accession>
<gene>
    <name evidence="6" type="primary">phnF</name>
    <name evidence="6" type="ORF">DQK91_12320</name>
    <name evidence="5" type="ORF">E8L03_02915</name>
</gene>
<dbReference type="GO" id="GO:0045892">
    <property type="term" value="P:negative regulation of DNA-templated transcription"/>
    <property type="evidence" value="ECO:0007669"/>
    <property type="project" value="TreeGrafter"/>
</dbReference>
<dbReference type="SMART" id="SM00345">
    <property type="entry name" value="HTH_GNTR"/>
    <property type="match status" value="1"/>
</dbReference>
<evidence type="ECO:0000313" key="8">
    <source>
        <dbReference type="Proteomes" id="UP000503251"/>
    </source>
</evidence>
<dbReference type="Pfam" id="PF07702">
    <property type="entry name" value="UTRA"/>
    <property type="match status" value="1"/>
</dbReference>
<evidence type="ECO:0000256" key="1">
    <source>
        <dbReference type="ARBA" id="ARBA00023015"/>
    </source>
</evidence>
<sequence length="240" mass="26812">MPIERKKGVSVWKQIQQTLAGEIVTGILKPGERLPTETALSERFGVNRHTLRRALSELEQMDLIRIEHGRGMFVREQVVDYSVGKRTRFSENLSKLKRTPGGVLLSAQTLPADEVPAEALGIAPGRPVAVLDRAGEADGHRISVSTHYMSEDRFPGATEVYARTKSITSTLEHFGVGDYVRKVTRVTARMPTARDARILEQPRNRPILMAEGVNTTRDGEPVEYCVTRFASDWVQIVFES</sequence>
<dbReference type="InterPro" id="IPR036388">
    <property type="entry name" value="WH-like_DNA-bd_sf"/>
</dbReference>
<dbReference type="InterPro" id="IPR011663">
    <property type="entry name" value="UTRA"/>
</dbReference>
<dbReference type="OrthoDB" id="5454556at2"/>
<dbReference type="InterPro" id="IPR036390">
    <property type="entry name" value="WH_DNA-bd_sf"/>
</dbReference>
<dbReference type="GO" id="GO:0003677">
    <property type="term" value="F:DNA binding"/>
    <property type="evidence" value="ECO:0007669"/>
    <property type="project" value="UniProtKB-KW"/>
</dbReference>
<keyword evidence="2" id="KW-0238">DNA-binding</keyword>
<evidence type="ECO:0000256" key="2">
    <source>
        <dbReference type="ARBA" id="ARBA00023125"/>
    </source>
</evidence>
<reference evidence="6 7" key="1">
    <citation type="submission" date="2018-06" db="EMBL/GenBank/DDBJ databases">
        <title>Complete genome of Desulfovibrio marinus P48SEP.</title>
        <authorList>
            <person name="Crispim J.S."/>
            <person name="Vidigal P.M.P."/>
            <person name="Silva L.C.F."/>
            <person name="Araujo L.C."/>
            <person name="Laguardia C.N."/>
            <person name="Dias R.S."/>
            <person name="Sousa M.P."/>
            <person name="Paula S.O."/>
            <person name="Silva C."/>
        </authorList>
    </citation>
    <scope>NUCLEOTIDE SEQUENCE [LARGE SCALE GENOMIC DNA]</scope>
    <source>
        <strain evidence="6 7">P48SEP</strain>
    </source>
</reference>
<dbReference type="NCBIfam" id="TIGR02325">
    <property type="entry name" value="C_P_lyase_phnF"/>
    <property type="match status" value="1"/>
</dbReference>
<feature type="domain" description="HTH gntR-type" evidence="4">
    <location>
        <begin position="9"/>
        <end position="77"/>
    </location>
</feature>
<dbReference type="Pfam" id="PF00392">
    <property type="entry name" value="GntR"/>
    <property type="match status" value="1"/>
</dbReference>
<dbReference type="InterPro" id="IPR000524">
    <property type="entry name" value="Tscrpt_reg_HTH_GntR"/>
</dbReference>
<evidence type="ECO:0000256" key="3">
    <source>
        <dbReference type="ARBA" id="ARBA00023163"/>
    </source>
</evidence>